<dbReference type="Proteomes" id="UP001066276">
    <property type="component" value="Chromosome 7"/>
</dbReference>
<reference evidence="2" key="1">
    <citation type="journal article" date="2022" name="bioRxiv">
        <title>Sequencing and chromosome-scale assembly of the giantPleurodeles waltlgenome.</title>
        <authorList>
            <person name="Brown T."/>
            <person name="Elewa A."/>
            <person name="Iarovenko S."/>
            <person name="Subramanian E."/>
            <person name="Araus A.J."/>
            <person name="Petzold A."/>
            <person name="Susuki M."/>
            <person name="Suzuki K.-i.T."/>
            <person name="Hayashi T."/>
            <person name="Toyoda A."/>
            <person name="Oliveira C."/>
            <person name="Osipova E."/>
            <person name="Leigh N.D."/>
            <person name="Simon A."/>
            <person name="Yun M.H."/>
        </authorList>
    </citation>
    <scope>NUCLEOTIDE SEQUENCE</scope>
    <source>
        <strain evidence="2">20211129_DDA</strain>
        <tissue evidence="2">Liver</tissue>
    </source>
</reference>
<accession>A0AAV7P400</accession>
<evidence type="ECO:0000313" key="2">
    <source>
        <dbReference type="EMBL" id="KAJ1121937.1"/>
    </source>
</evidence>
<gene>
    <name evidence="2" type="ORF">NDU88_000445</name>
</gene>
<evidence type="ECO:0000313" key="3">
    <source>
        <dbReference type="Proteomes" id="UP001066276"/>
    </source>
</evidence>
<feature type="region of interest" description="Disordered" evidence="1">
    <location>
        <begin position="1"/>
        <end position="54"/>
    </location>
</feature>
<keyword evidence="3" id="KW-1185">Reference proteome</keyword>
<sequence length="145" mass="15703">MDRGTASHGSRSAARSGPPARQAAASHHSLPGAATCRGPSSASRIVPRDRPGVGDQITGKVQFISVASYRKLPQATSPFRVPLPVWGLSPCPQELRHRIAEEKIAEKNNLLDIVHVNQSSQHRMLFCDFVADVVNLFTLIGSTER</sequence>
<protein>
    <submittedName>
        <fullName evidence="2">Uncharacterized protein</fullName>
    </submittedName>
</protein>
<dbReference type="EMBL" id="JANPWB010000011">
    <property type="protein sequence ID" value="KAJ1121937.1"/>
    <property type="molecule type" value="Genomic_DNA"/>
</dbReference>
<feature type="compositionally biased region" description="Low complexity" evidence="1">
    <location>
        <begin position="1"/>
        <end position="17"/>
    </location>
</feature>
<comment type="caution">
    <text evidence="2">The sequence shown here is derived from an EMBL/GenBank/DDBJ whole genome shotgun (WGS) entry which is preliminary data.</text>
</comment>
<organism evidence="2 3">
    <name type="scientific">Pleurodeles waltl</name>
    <name type="common">Iberian ribbed newt</name>
    <dbReference type="NCBI Taxonomy" id="8319"/>
    <lineage>
        <taxon>Eukaryota</taxon>
        <taxon>Metazoa</taxon>
        <taxon>Chordata</taxon>
        <taxon>Craniata</taxon>
        <taxon>Vertebrata</taxon>
        <taxon>Euteleostomi</taxon>
        <taxon>Amphibia</taxon>
        <taxon>Batrachia</taxon>
        <taxon>Caudata</taxon>
        <taxon>Salamandroidea</taxon>
        <taxon>Salamandridae</taxon>
        <taxon>Pleurodelinae</taxon>
        <taxon>Pleurodeles</taxon>
    </lineage>
</organism>
<evidence type="ECO:0000256" key="1">
    <source>
        <dbReference type="SAM" id="MobiDB-lite"/>
    </source>
</evidence>
<dbReference type="AlphaFoldDB" id="A0AAV7P400"/>
<name>A0AAV7P400_PLEWA</name>
<proteinExistence type="predicted"/>